<dbReference type="AlphaFoldDB" id="C5J8C2"/>
<sequence>MKFTLQCQIEGGQPCTSYIISYLHILWMLIFFSRKFFDNFFYLKENLFTIMNFTNLFVQKPRLKHANVFMSKT</sequence>
<protein>
    <submittedName>
        <fullName evidence="2">Uncharacterized protein</fullName>
    </submittedName>
</protein>
<keyword evidence="1" id="KW-0472">Membrane</keyword>
<evidence type="ECO:0000256" key="1">
    <source>
        <dbReference type="SAM" id="Phobius"/>
    </source>
</evidence>
<organism evidence="2">
    <name type="scientific">Opisthacanthus cayaporum</name>
    <name type="common">South American scorpion</name>
    <dbReference type="NCBI Taxonomy" id="573324"/>
    <lineage>
        <taxon>Eukaryota</taxon>
        <taxon>Metazoa</taxon>
        <taxon>Ecdysozoa</taxon>
        <taxon>Arthropoda</taxon>
        <taxon>Chelicerata</taxon>
        <taxon>Arachnida</taxon>
        <taxon>Scorpiones</taxon>
        <taxon>Iurida</taxon>
        <taxon>Scorpionoidea</taxon>
        <taxon>Hemiscorpiidae</taxon>
        <taxon>Opisthacanthus</taxon>
    </lineage>
</organism>
<dbReference type="EMBL" id="FM998784">
    <property type="protein sequence ID" value="CAX51427.1"/>
    <property type="molecule type" value="mRNA"/>
</dbReference>
<reference evidence="2" key="1">
    <citation type="journal article" date="2009" name="Toxicon">
        <title>Cloning and characterization of cDNA sequences encoding for new venom peptides of the Brazilian scorpion Opisthacanthus cayaporum.</title>
        <authorList>
            <person name="Silva E.C."/>
            <person name="Camargos T.S."/>
            <person name="Maranhao A.Q."/>
            <person name="Silva-Pereira I."/>
            <person name="Silva L.P."/>
            <person name="Possani L.D."/>
            <person name="Schwartz E.F."/>
        </authorList>
    </citation>
    <scope>NUCLEOTIDE SEQUENCE</scope>
    <source>
        <tissue evidence="2">Venom gland</tissue>
    </source>
</reference>
<accession>C5J8C2</accession>
<keyword evidence="1" id="KW-1133">Transmembrane helix</keyword>
<proteinExistence type="evidence at transcript level"/>
<feature type="transmembrane region" description="Helical" evidence="1">
    <location>
        <begin position="19"/>
        <end position="37"/>
    </location>
</feature>
<keyword evidence="1" id="KW-0812">Transmembrane</keyword>
<evidence type="ECO:0000313" key="2">
    <source>
        <dbReference type="EMBL" id="CAX51427.1"/>
    </source>
</evidence>
<name>C5J8C2_OPICY</name>
<feature type="non-terminal residue" evidence="2">
    <location>
        <position position="73"/>
    </location>
</feature>